<name>R8BG93_PHAM7</name>
<proteinExistence type="predicted"/>
<evidence type="ECO:0000313" key="4">
    <source>
        <dbReference type="Proteomes" id="UP000014074"/>
    </source>
</evidence>
<dbReference type="eggNOG" id="KOG0742">
    <property type="taxonomic scope" value="Eukaryota"/>
</dbReference>
<evidence type="ECO:0000256" key="1">
    <source>
        <dbReference type="SAM" id="MobiDB-lite"/>
    </source>
</evidence>
<dbReference type="HOGENOM" id="CLU_776557_0_0_1"/>
<dbReference type="OrthoDB" id="4758464at2759"/>
<evidence type="ECO:0000259" key="2">
    <source>
        <dbReference type="Pfam" id="PF22942"/>
    </source>
</evidence>
<dbReference type="PANTHER" id="PTHR46411">
    <property type="entry name" value="FAMILY ATPASE, PUTATIVE-RELATED"/>
    <property type="match status" value="1"/>
</dbReference>
<dbReference type="Pfam" id="PF22942">
    <property type="entry name" value="DUF7025"/>
    <property type="match status" value="1"/>
</dbReference>
<dbReference type="RefSeq" id="XP_007916904.1">
    <property type="nucleotide sequence ID" value="XM_007918713.1"/>
</dbReference>
<evidence type="ECO:0000313" key="3">
    <source>
        <dbReference type="EMBL" id="EON98323.1"/>
    </source>
</evidence>
<dbReference type="AlphaFoldDB" id="R8BG93"/>
<accession>R8BG93</accession>
<dbReference type="Proteomes" id="UP000014074">
    <property type="component" value="Unassembled WGS sequence"/>
</dbReference>
<reference evidence="4" key="1">
    <citation type="journal article" date="2013" name="Genome Announc.">
        <title>Draft genome sequence of the ascomycete Phaeoacremonium aleophilum strain UCR-PA7, a causal agent of the esca disease complex in grapevines.</title>
        <authorList>
            <person name="Blanco-Ulate B."/>
            <person name="Rolshausen P."/>
            <person name="Cantu D."/>
        </authorList>
    </citation>
    <scope>NUCLEOTIDE SEQUENCE [LARGE SCALE GENOMIC DNA]</scope>
    <source>
        <strain evidence="4">UCR-PA7</strain>
    </source>
</reference>
<keyword evidence="4" id="KW-1185">Reference proteome</keyword>
<dbReference type="KEGG" id="tmn:UCRPA7_6173"/>
<dbReference type="PANTHER" id="PTHR46411:SF3">
    <property type="entry name" value="AAA+ ATPASE DOMAIN-CONTAINING PROTEIN"/>
    <property type="match status" value="1"/>
</dbReference>
<feature type="compositionally biased region" description="Acidic residues" evidence="1">
    <location>
        <begin position="13"/>
        <end position="25"/>
    </location>
</feature>
<dbReference type="GeneID" id="19326802"/>
<sequence>MKPEIAEYKQMDTTDESDVESVDETESTKLNGNGVSVEEAPIETLKKQQKQLINGATTGDLKCEIKEYEARYSLNGTRQVKEKGQKEDADDEKSQYAVRAYKYYSRDGKIEEMRVEIHSPSIQDALRNVVKRYPTQNFDGPVIHLNGWTVAETMGCLYHHRNSLKKYAKNHENLAAKMHILTLITYTEREFRRAIHRYESSVTYSKTPSIGFDDVWMVFKPGELAFYDAARKTESILEIHKASFIPGDCRRWEITAKVFAHDGVNFGYHHRKFDIKNYEGTIEIAKLLLYPLKFYKGDVEQLRQRMITRGRKFQSLVGVQYRAYAGLAWAVEYERVATSWGGLRHEYPQEAIMVGRP</sequence>
<protein>
    <submittedName>
        <fullName evidence="3">Putative aaa family protein</fullName>
    </submittedName>
</protein>
<feature type="compositionally biased region" description="Basic and acidic residues" evidence="1">
    <location>
        <begin position="1"/>
        <end position="12"/>
    </location>
</feature>
<gene>
    <name evidence="3" type="ORF">UCRPA7_6173</name>
</gene>
<feature type="region of interest" description="Disordered" evidence="1">
    <location>
        <begin position="1"/>
        <end position="36"/>
    </location>
</feature>
<dbReference type="EMBL" id="KB933222">
    <property type="protein sequence ID" value="EON98323.1"/>
    <property type="molecule type" value="Genomic_DNA"/>
</dbReference>
<feature type="domain" description="DUF7025" evidence="2">
    <location>
        <begin position="205"/>
        <end position="296"/>
    </location>
</feature>
<organism evidence="3 4">
    <name type="scientific">Phaeoacremonium minimum (strain UCR-PA7)</name>
    <name type="common">Esca disease fungus</name>
    <name type="synonym">Togninia minima</name>
    <dbReference type="NCBI Taxonomy" id="1286976"/>
    <lineage>
        <taxon>Eukaryota</taxon>
        <taxon>Fungi</taxon>
        <taxon>Dikarya</taxon>
        <taxon>Ascomycota</taxon>
        <taxon>Pezizomycotina</taxon>
        <taxon>Sordariomycetes</taxon>
        <taxon>Sordariomycetidae</taxon>
        <taxon>Togniniales</taxon>
        <taxon>Togniniaceae</taxon>
        <taxon>Phaeoacremonium</taxon>
    </lineage>
</organism>
<dbReference type="InterPro" id="IPR054289">
    <property type="entry name" value="DUF7025"/>
</dbReference>